<name>A0A368NCX6_9EURY</name>
<gene>
    <name evidence="1" type="ORF">DU504_08410</name>
</gene>
<dbReference type="Proteomes" id="UP000252189">
    <property type="component" value="Unassembled WGS sequence"/>
</dbReference>
<comment type="caution">
    <text evidence="1">The sequence shown here is derived from an EMBL/GenBank/DDBJ whole genome shotgun (WGS) entry which is preliminary data.</text>
</comment>
<sequence length="148" mass="16387">MAFLAAFAGAMTALPATDHPVADLSWERARENFYAAARDGLDGDVTWTTADGRTTNDLDRCLDDVLGTALDGLTRCDLARKRATALVEPLRDRLRRRTPAAWKRSLVVTRLNGDRPLAEAIHKTQRTHPANQRETFVDGSFADWPVPS</sequence>
<accession>A0A368NCX6</accession>
<dbReference type="Gene3D" id="3.30.590.20">
    <property type="match status" value="1"/>
</dbReference>
<keyword evidence="2" id="KW-1185">Reference proteome</keyword>
<dbReference type="GO" id="GO:0003824">
    <property type="term" value="F:catalytic activity"/>
    <property type="evidence" value="ECO:0007669"/>
    <property type="project" value="InterPro"/>
</dbReference>
<evidence type="ECO:0000313" key="2">
    <source>
        <dbReference type="Proteomes" id="UP000252189"/>
    </source>
</evidence>
<dbReference type="SUPFAM" id="SSF55931">
    <property type="entry name" value="Glutamine synthetase/guanido kinase"/>
    <property type="match status" value="1"/>
</dbReference>
<evidence type="ECO:0000313" key="1">
    <source>
        <dbReference type="EMBL" id="RCU47321.1"/>
    </source>
</evidence>
<organism evidence="1 2">
    <name type="scientific">Haloplanus salinus</name>
    <dbReference type="NCBI Taxonomy" id="1126245"/>
    <lineage>
        <taxon>Archaea</taxon>
        <taxon>Methanobacteriati</taxon>
        <taxon>Methanobacteriota</taxon>
        <taxon>Stenosarchaea group</taxon>
        <taxon>Halobacteria</taxon>
        <taxon>Halobacteriales</taxon>
        <taxon>Haloferacaceae</taxon>
        <taxon>Haloplanus</taxon>
    </lineage>
</organism>
<dbReference type="EMBL" id="QPHM01000001">
    <property type="protein sequence ID" value="RCU47321.1"/>
    <property type="molecule type" value="Genomic_DNA"/>
</dbReference>
<dbReference type="AlphaFoldDB" id="A0A368NCX6"/>
<protein>
    <submittedName>
        <fullName evidence="1">Uncharacterized protein</fullName>
    </submittedName>
</protein>
<dbReference type="RefSeq" id="WP_114448883.1">
    <property type="nucleotide sequence ID" value="NZ_QPHM01000001.1"/>
</dbReference>
<reference evidence="1 2" key="1">
    <citation type="submission" date="2018-07" db="EMBL/GenBank/DDBJ databases">
        <title>Genome sequences of Haloplanus salinus JCM 18368T.</title>
        <authorList>
            <person name="Kim Y.B."/>
            <person name="Roh S.W."/>
        </authorList>
    </citation>
    <scope>NUCLEOTIDE SEQUENCE [LARGE SCALE GENOMIC DNA]</scope>
    <source>
        <strain evidence="1 2">JCM 18368</strain>
    </source>
</reference>
<dbReference type="InterPro" id="IPR014746">
    <property type="entry name" value="Gln_synth/guanido_kin_cat_dom"/>
</dbReference>
<proteinExistence type="predicted"/>